<protein>
    <submittedName>
        <fullName evidence="1">Uncharacterized protein</fullName>
    </submittedName>
</protein>
<organism evidence="1">
    <name type="scientific">Anguilla anguilla</name>
    <name type="common">European freshwater eel</name>
    <name type="synonym">Muraena anguilla</name>
    <dbReference type="NCBI Taxonomy" id="7936"/>
    <lineage>
        <taxon>Eukaryota</taxon>
        <taxon>Metazoa</taxon>
        <taxon>Chordata</taxon>
        <taxon>Craniata</taxon>
        <taxon>Vertebrata</taxon>
        <taxon>Euteleostomi</taxon>
        <taxon>Actinopterygii</taxon>
        <taxon>Neopterygii</taxon>
        <taxon>Teleostei</taxon>
        <taxon>Anguilliformes</taxon>
        <taxon>Anguillidae</taxon>
        <taxon>Anguilla</taxon>
    </lineage>
</organism>
<evidence type="ECO:0000313" key="1">
    <source>
        <dbReference type="EMBL" id="JAH62593.1"/>
    </source>
</evidence>
<proteinExistence type="predicted"/>
<dbReference type="EMBL" id="GBXM01045984">
    <property type="protein sequence ID" value="JAH62593.1"/>
    <property type="molecule type" value="Transcribed_RNA"/>
</dbReference>
<dbReference type="AlphaFoldDB" id="A0A0E9UCA0"/>
<sequence>MNSTDSMASYPKNCSD</sequence>
<name>A0A0E9UCA0_ANGAN</name>
<accession>A0A0E9UCA0</accession>
<reference evidence="1" key="1">
    <citation type="submission" date="2014-11" db="EMBL/GenBank/DDBJ databases">
        <authorList>
            <person name="Amaro Gonzalez C."/>
        </authorList>
    </citation>
    <scope>NUCLEOTIDE SEQUENCE</scope>
</reference>
<reference evidence="1" key="2">
    <citation type="journal article" date="2015" name="Fish Shellfish Immunol.">
        <title>Early steps in the European eel (Anguilla anguilla)-Vibrio vulnificus interaction in the gills: Role of the RtxA13 toxin.</title>
        <authorList>
            <person name="Callol A."/>
            <person name="Pajuelo D."/>
            <person name="Ebbesson L."/>
            <person name="Teles M."/>
            <person name="MacKenzie S."/>
            <person name="Amaro C."/>
        </authorList>
    </citation>
    <scope>NUCLEOTIDE SEQUENCE</scope>
</reference>